<dbReference type="HOGENOM" id="CLU_2152723_0_0_2"/>
<organism evidence="1 2">
    <name type="scientific">Staphylothermus hellenicus (strain DSM 12710 / JCM 10830 / BK20S6-10-b1 / P8)</name>
    <dbReference type="NCBI Taxonomy" id="591019"/>
    <lineage>
        <taxon>Archaea</taxon>
        <taxon>Thermoproteota</taxon>
        <taxon>Thermoprotei</taxon>
        <taxon>Desulfurococcales</taxon>
        <taxon>Desulfurococcaceae</taxon>
        <taxon>Staphylothermus</taxon>
    </lineage>
</organism>
<dbReference type="AlphaFoldDB" id="D7DCH1"/>
<dbReference type="GeneID" id="9234041"/>
<evidence type="ECO:0000313" key="2">
    <source>
        <dbReference type="Proteomes" id="UP000002573"/>
    </source>
</evidence>
<reference evidence="1 2" key="2">
    <citation type="journal article" date="2011" name="Stand. Genomic Sci.">
        <title>Complete genome sequence of Staphylothermus hellenicus P8.</title>
        <authorList>
            <person name="Anderson I."/>
            <person name="Wirth R."/>
            <person name="Lucas S."/>
            <person name="Copeland A."/>
            <person name="Lapidus A."/>
            <person name="Cheng J.F."/>
            <person name="Goodwin L."/>
            <person name="Pitluck S."/>
            <person name="Davenport K."/>
            <person name="Detter J.C."/>
            <person name="Han C."/>
            <person name="Tapia R."/>
            <person name="Land M."/>
            <person name="Hauser L."/>
            <person name="Pati A."/>
            <person name="Mikhailova N."/>
            <person name="Woyke T."/>
            <person name="Klenk H.P."/>
            <person name="Kyrpides N."/>
            <person name="Ivanova N."/>
        </authorList>
    </citation>
    <scope>NUCLEOTIDE SEQUENCE [LARGE SCALE GENOMIC DNA]</scope>
    <source>
        <strain evidence="2">DSM 12710 / JCM 10830 / BK20S6-10-b1 / P8</strain>
    </source>
</reference>
<dbReference type="EMBL" id="CP002051">
    <property type="protein sequence ID" value="ADI31868.1"/>
    <property type="molecule type" value="Genomic_DNA"/>
</dbReference>
<proteinExistence type="predicted"/>
<dbReference type="OrthoDB" id="18113at2157"/>
<dbReference type="Proteomes" id="UP000002573">
    <property type="component" value="Chromosome"/>
</dbReference>
<gene>
    <name evidence="1" type="ordered locus">Shell_0752</name>
</gene>
<dbReference type="eggNOG" id="arCOG04105">
    <property type="taxonomic scope" value="Archaea"/>
</dbReference>
<name>D7DCH1_STAHD</name>
<sequence>MELPDTIMWLIKEYKPTKSLLHNLVYLMDGVDENFMHWSISITGVYSEKIDYIVENLIRKGLVIECSNGRLTIDKCPSEDIDGHKIVSQAIFKYLLSKTMKAQIIRGELSN</sequence>
<protein>
    <submittedName>
        <fullName evidence="1">Uncharacterized protein</fullName>
    </submittedName>
</protein>
<dbReference type="RefSeq" id="WP_013143066.1">
    <property type="nucleotide sequence ID" value="NC_014205.1"/>
</dbReference>
<accession>D7DCH1</accession>
<evidence type="ECO:0000313" key="1">
    <source>
        <dbReference type="EMBL" id="ADI31868.1"/>
    </source>
</evidence>
<dbReference type="STRING" id="591019.Shell_0752"/>
<reference evidence="2" key="1">
    <citation type="submission" date="2010-05" db="EMBL/GenBank/DDBJ databases">
        <title>Complete sequence of Staphylothermus hellenicus DSM 12710.</title>
        <authorList>
            <consortium name="US DOE Joint Genome Institute"/>
            <person name="Lucas S."/>
            <person name="Copeland A."/>
            <person name="Lapidus A."/>
            <person name="Cheng J.-F."/>
            <person name="Bruce D."/>
            <person name="Goodwin L."/>
            <person name="Pitluck S."/>
            <person name="Davenport K."/>
            <person name="Detter J.C."/>
            <person name="Han C."/>
            <person name="Tapia R."/>
            <person name="Larimer F."/>
            <person name="Land M."/>
            <person name="Hauser L."/>
            <person name="Kyrpides N."/>
            <person name="Mikhailova N."/>
            <person name="Anderson I.J."/>
            <person name="Woyke T."/>
        </authorList>
    </citation>
    <scope>NUCLEOTIDE SEQUENCE [LARGE SCALE GENOMIC DNA]</scope>
    <source>
        <strain evidence="2">DSM 12710 / JCM 10830 / BK20S6-10-b1 / P8</strain>
    </source>
</reference>
<keyword evidence="2" id="KW-1185">Reference proteome</keyword>
<dbReference type="KEGG" id="shc:Shell_0752"/>